<dbReference type="InterPro" id="IPR012397">
    <property type="entry name" value="Pullulanase"/>
</dbReference>
<dbReference type="PIRSF" id="PIRSF012560">
    <property type="entry name" value="Pullulanase"/>
    <property type="match status" value="1"/>
</dbReference>
<comment type="caution">
    <text evidence="1">The sequence shown here is derived from an EMBL/GenBank/DDBJ whole genome shotgun (WGS) entry which is preliminary data.</text>
</comment>
<accession>A0A0D0HQG2</accession>
<evidence type="ECO:0000313" key="2">
    <source>
        <dbReference type="Proteomes" id="UP000032047"/>
    </source>
</evidence>
<dbReference type="RefSeq" id="WP_021095585.1">
    <property type="nucleotide sequence ID" value="NZ_ANOC01000047.1"/>
</dbReference>
<dbReference type="AlphaFoldDB" id="A0A0D0HQG2"/>
<sequence length="318" mass="38477">MGQLIKLQDYISRYELDIYHYPSEFIRLKKKQWERMKQAWETGQLAMRTELHSQQSWKWLEEEPSLFDKVKQLWKRKKVKDIENENEQPNEEEEFVVSITSEPRTLEELKILFLEKLFQLQIRWASSTLTEESIIDPKYYYDVQLKYFLQRFPDTYLCMYKPVFLLKKAPVELNTILISPTTTWCIAFTEERKNNIIVGSAERFWTEMVDDVERKIVNPMISLHRTEKVVQTIYKQFAVDMPIKKVLINREGYIDYRYAPSDLEIIDRRHYEAWFMSLRQLTMPLKHMQLKAAQSLLTYCDARYYDPLVVEQFEEADE</sequence>
<keyword evidence="2" id="KW-1185">Reference proteome</keyword>
<name>A0A0D0HQG2_9BACL</name>
<reference evidence="1 2" key="1">
    <citation type="submission" date="2015-01" db="EMBL/GenBank/DDBJ databases">
        <title>Genome sequence of Anoxybacillus ayderensis strain AB04.</title>
        <authorList>
            <person name="Belduz A.O."/>
            <person name="Canakci S."/>
            <person name="Chan K.-G."/>
            <person name="Kahar U.M."/>
            <person name="Yaakob A.S."/>
            <person name="Chan C.S."/>
            <person name="Goh K.M."/>
        </authorList>
    </citation>
    <scope>NUCLEOTIDE SEQUENCE [LARGE SCALE GENOMIC DNA]</scope>
    <source>
        <strain evidence="1 2">AB04</strain>
    </source>
</reference>
<dbReference type="Proteomes" id="UP000032047">
    <property type="component" value="Unassembled WGS sequence"/>
</dbReference>
<protein>
    <submittedName>
        <fullName evidence="1">Uncharacterized protein</fullName>
    </submittedName>
</protein>
<dbReference type="EMBL" id="JXTG01000004">
    <property type="protein sequence ID" value="KIP21537.1"/>
    <property type="molecule type" value="Genomic_DNA"/>
</dbReference>
<gene>
    <name evidence="1" type="ORF">JV16_01216</name>
</gene>
<organism evidence="1 2">
    <name type="scientific">Anoxybacillus ayderensis</name>
    <dbReference type="NCBI Taxonomy" id="265546"/>
    <lineage>
        <taxon>Bacteria</taxon>
        <taxon>Bacillati</taxon>
        <taxon>Bacillota</taxon>
        <taxon>Bacilli</taxon>
        <taxon>Bacillales</taxon>
        <taxon>Anoxybacillaceae</taxon>
        <taxon>Anoxybacillus</taxon>
    </lineage>
</organism>
<dbReference type="PATRIC" id="fig|265546.4.peg.1210"/>
<evidence type="ECO:0000313" key="1">
    <source>
        <dbReference type="EMBL" id="KIP21537.1"/>
    </source>
</evidence>
<proteinExistence type="predicted"/>